<accession>A0ABW1DM97</accession>
<comment type="caution">
    <text evidence="2">The sequence shown here is derived from an EMBL/GenBank/DDBJ whole genome shotgun (WGS) entry which is preliminary data.</text>
</comment>
<organism evidence="2 3">
    <name type="scientific">Deinococcus petrolearius</name>
    <dbReference type="NCBI Taxonomy" id="1751295"/>
    <lineage>
        <taxon>Bacteria</taxon>
        <taxon>Thermotogati</taxon>
        <taxon>Deinococcota</taxon>
        <taxon>Deinococci</taxon>
        <taxon>Deinococcales</taxon>
        <taxon>Deinococcaceae</taxon>
        <taxon>Deinococcus</taxon>
    </lineage>
</organism>
<protein>
    <submittedName>
        <fullName evidence="2">Uncharacterized protein</fullName>
    </submittedName>
</protein>
<keyword evidence="1" id="KW-1133">Transmembrane helix</keyword>
<dbReference type="Proteomes" id="UP001595979">
    <property type="component" value="Unassembled WGS sequence"/>
</dbReference>
<dbReference type="EMBL" id="JBHSOH010000020">
    <property type="protein sequence ID" value="MFC5849454.1"/>
    <property type="molecule type" value="Genomic_DNA"/>
</dbReference>
<feature type="transmembrane region" description="Helical" evidence="1">
    <location>
        <begin position="118"/>
        <end position="140"/>
    </location>
</feature>
<keyword evidence="1" id="KW-0472">Membrane</keyword>
<proteinExistence type="predicted"/>
<sequence length="153" mass="15814">MNATPPNVFQAAVAGYRNASANLYAKVTVWTLGLGGTLATNAGATTPVDIDAFNRDFGTALGKGTEAAKKVSCTGFLAFLGGNTAKFIFAAVLIALAIGAFIAYMSDRRQGGTGISRPFKFVIIFFIITAIIGTLLTTYMGCNTRAATTGATP</sequence>
<keyword evidence="3" id="KW-1185">Reference proteome</keyword>
<evidence type="ECO:0000313" key="3">
    <source>
        <dbReference type="Proteomes" id="UP001595979"/>
    </source>
</evidence>
<evidence type="ECO:0000313" key="2">
    <source>
        <dbReference type="EMBL" id="MFC5849454.1"/>
    </source>
</evidence>
<feature type="transmembrane region" description="Helical" evidence="1">
    <location>
        <begin position="87"/>
        <end position="106"/>
    </location>
</feature>
<reference evidence="3" key="1">
    <citation type="journal article" date="2019" name="Int. J. Syst. Evol. Microbiol.">
        <title>The Global Catalogue of Microorganisms (GCM) 10K type strain sequencing project: providing services to taxonomists for standard genome sequencing and annotation.</title>
        <authorList>
            <consortium name="The Broad Institute Genomics Platform"/>
            <consortium name="The Broad Institute Genome Sequencing Center for Infectious Disease"/>
            <person name="Wu L."/>
            <person name="Ma J."/>
        </authorList>
    </citation>
    <scope>NUCLEOTIDE SEQUENCE [LARGE SCALE GENOMIC DNA]</scope>
    <source>
        <strain evidence="3">CGMCC 1.15053</strain>
    </source>
</reference>
<gene>
    <name evidence="2" type="ORF">ACFPQ6_14165</name>
</gene>
<keyword evidence="1" id="KW-0812">Transmembrane</keyword>
<evidence type="ECO:0000256" key="1">
    <source>
        <dbReference type="SAM" id="Phobius"/>
    </source>
</evidence>
<dbReference type="RefSeq" id="WP_380050612.1">
    <property type="nucleotide sequence ID" value="NZ_JBHSOH010000020.1"/>
</dbReference>
<name>A0ABW1DM97_9DEIO</name>